<dbReference type="GO" id="GO:0035591">
    <property type="term" value="F:signaling adaptor activity"/>
    <property type="evidence" value="ECO:0007669"/>
    <property type="project" value="TreeGrafter"/>
</dbReference>
<keyword evidence="10" id="KW-0807">Transducer</keyword>
<accession>A0A8C2TV33</accession>
<dbReference type="GO" id="GO:0007167">
    <property type="term" value="P:enzyme-linked receptor protein signaling pathway"/>
    <property type="evidence" value="ECO:0007669"/>
    <property type="project" value="TreeGrafter"/>
</dbReference>
<evidence type="ECO:0000256" key="11">
    <source>
        <dbReference type="PROSITE-ProRule" id="PRU00191"/>
    </source>
</evidence>
<dbReference type="GO" id="GO:0004435">
    <property type="term" value="F:phosphatidylinositol-4,5-bisphosphate phospholipase C activity"/>
    <property type="evidence" value="ECO:0007669"/>
    <property type="project" value="UniProtKB-EC"/>
</dbReference>
<reference evidence="13" key="1">
    <citation type="submission" date="2015-11" db="EMBL/GenBank/DDBJ databases">
        <authorList>
            <consortium name="International Coturnix japonica Genome Analysis Consortium"/>
            <person name="Warren W."/>
            <person name="Burt D.W."/>
            <person name="Antin P.B."/>
            <person name="Lanford R."/>
            <person name="Gros J."/>
            <person name="Wilson R.K."/>
        </authorList>
    </citation>
    <scope>NUCLEOTIDE SEQUENCE [LARGE SCALE GENOMIC DNA]</scope>
</reference>
<dbReference type="PANTHER" id="PTHR19969:SF8">
    <property type="entry name" value="ADAPTER MOLECULE CRK"/>
    <property type="match status" value="1"/>
</dbReference>
<evidence type="ECO:0000256" key="5">
    <source>
        <dbReference type="ARBA" id="ARBA00022801"/>
    </source>
</evidence>
<dbReference type="Gene3D" id="3.30.505.10">
    <property type="entry name" value="SH2 domain"/>
    <property type="match status" value="2"/>
</dbReference>
<keyword evidence="5" id="KW-0378">Hydrolase</keyword>
<evidence type="ECO:0000256" key="3">
    <source>
        <dbReference type="ARBA" id="ARBA00022443"/>
    </source>
</evidence>
<evidence type="ECO:0000313" key="14">
    <source>
        <dbReference type="Proteomes" id="UP000694412"/>
    </source>
</evidence>
<dbReference type="GO" id="GO:0016042">
    <property type="term" value="P:lipid catabolic process"/>
    <property type="evidence" value="ECO:0007669"/>
    <property type="project" value="UniProtKB-KW"/>
</dbReference>
<dbReference type="GeneTree" id="ENSGT00950000185344"/>
<dbReference type="InterPro" id="IPR036860">
    <property type="entry name" value="SH2_dom_sf"/>
</dbReference>
<evidence type="ECO:0000256" key="6">
    <source>
        <dbReference type="ARBA" id="ARBA00022837"/>
    </source>
</evidence>
<evidence type="ECO:0000256" key="4">
    <source>
        <dbReference type="ARBA" id="ARBA00022737"/>
    </source>
</evidence>
<keyword evidence="6" id="KW-0106">Calcium</keyword>
<dbReference type="GO" id="GO:0005737">
    <property type="term" value="C:cytoplasm"/>
    <property type="evidence" value="ECO:0007669"/>
    <property type="project" value="TreeGrafter"/>
</dbReference>
<protein>
    <recommendedName>
        <fullName evidence="2">phosphoinositide phospholipase C</fullName>
        <ecNumber evidence="2">3.1.4.11</ecNumber>
    </recommendedName>
</protein>
<dbReference type="InterPro" id="IPR000980">
    <property type="entry name" value="SH2"/>
</dbReference>
<evidence type="ECO:0000259" key="12">
    <source>
        <dbReference type="PROSITE" id="PS50001"/>
    </source>
</evidence>
<comment type="cofactor">
    <cofactor evidence="1">
        <name>Ca(2+)</name>
        <dbReference type="ChEBI" id="CHEBI:29108"/>
    </cofactor>
</comment>
<dbReference type="InterPro" id="IPR035024">
    <property type="entry name" value="PLC-gamma_N-SH2"/>
</dbReference>
<name>A0A8C2TV33_COTJA</name>
<feature type="domain" description="SH2" evidence="12">
    <location>
        <begin position="103"/>
        <end position="210"/>
    </location>
</feature>
<reference evidence="13" key="3">
    <citation type="submission" date="2025-09" db="UniProtKB">
        <authorList>
            <consortium name="Ensembl"/>
        </authorList>
    </citation>
    <scope>IDENTIFICATION</scope>
</reference>
<dbReference type="PANTHER" id="PTHR19969">
    <property type="entry name" value="SH2-SH3 ADAPTOR PROTEIN-RELATED"/>
    <property type="match status" value="1"/>
</dbReference>
<feature type="domain" description="SH2" evidence="12">
    <location>
        <begin position="1"/>
        <end position="103"/>
    </location>
</feature>
<evidence type="ECO:0000256" key="8">
    <source>
        <dbReference type="ARBA" id="ARBA00022999"/>
    </source>
</evidence>
<dbReference type="FunFam" id="3.30.505.10:FF:000011">
    <property type="entry name" value="1-phosphatidylinositol 4,5-bisphosphate phosphodiesterase gamma"/>
    <property type="match status" value="2"/>
</dbReference>
<dbReference type="InterPro" id="IPR051184">
    <property type="entry name" value="Tyrosine-phos_adapter"/>
</dbReference>
<evidence type="ECO:0000313" key="13">
    <source>
        <dbReference type="Ensembl" id="ENSCJPP00005019334.1"/>
    </source>
</evidence>
<keyword evidence="8 11" id="KW-0727">SH2 domain</keyword>
<sequence>MTSHGRHIAEQLMTPYCTVMRAPDGSFLVRESETFVGDYVLSFWCNGEVRHCRIQWWQDASSHRYFLINNRIFDSLYDLISYYRETPLREMGANIDLHLTQEWFHGRMGAGRSGRHIAEQLMTPYCTVMRAPDGSFLVRESGTFIGVYVLSIWSNGKVQHCRIHSRQDAGSPKFFLTDNLVFDSLYDLISCYRETPLRYNNTEMRLTEPVPRSNACNKDWVLRDGTGCTSAAGVPLMGHTYGSVFTVMGLGSHLWGWRCSYGSEAPLMGLGSH</sequence>
<keyword evidence="7" id="KW-0442">Lipid degradation</keyword>
<keyword evidence="4" id="KW-0677">Repeat</keyword>
<dbReference type="EC" id="3.1.4.11" evidence="2"/>
<dbReference type="GO" id="GO:0030971">
    <property type="term" value="F:receptor tyrosine kinase binding"/>
    <property type="evidence" value="ECO:0007669"/>
    <property type="project" value="TreeGrafter"/>
</dbReference>
<keyword evidence="3" id="KW-0728">SH3 domain</keyword>
<evidence type="ECO:0000256" key="9">
    <source>
        <dbReference type="ARBA" id="ARBA00023098"/>
    </source>
</evidence>
<reference evidence="13" key="2">
    <citation type="submission" date="2025-08" db="UniProtKB">
        <authorList>
            <consortium name="Ensembl"/>
        </authorList>
    </citation>
    <scope>IDENTIFICATION</scope>
</reference>
<dbReference type="GO" id="GO:0016477">
    <property type="term" value="P:cell migration"/>
    <property type="evidence" value="ECO:0007669"/>
    <property type="project" value="TreeGrafter"/>
</dbReference>
<dbReference type="Proteomes" id="UP000694412">
    <property type="component" value="Chromosome 15"/>
</dbReference>
<dbReference type="CDD" id="cd10341">
    <property type="entry name" value="SH2_N-SH2_PLC_gamma_like"/>
    <property type="match status" value="1"/>
</dbReference>
<evidence type="ECO:0000256" key="2">
    <source>
        <dbReference type="ARBA" id="ARBA00012368"/>
    </source>
</evidence>
<dbReference type="AlphaFoldDB" id="A0A8C2TV33"/>
<dbReference type="SMART" id="SM00252">
    <property type="entry name" value="SH2"/>
    <property type="match status" value="2"/>
</dbReference>
<keyword evidence="14" id="KW-1185">Reference proteome</keyword>
<dbReference type="Pfam" id="PF00017">
    <property type="entry name" value="SH2"/>
    <property type="match status" value="2"/>
</dbReference>
<dbReference type="PROSITE" id="PS50001">
    <property type="entry name" value="SH2"/>
    <property type="match status" value="2"/>
</dbReference>
<organism evidence="13 14">
    <name type="scientific">Coturnix japonica</name>
    <name type="common">Japanese quail</name>
    <name type="synonym">Coturnix coturnix japonica</name>
    <dbReference type="NCBI Taxonomy" id="93934"/>
    <lineage>
        <taxon>Eukaryota</taxon>
        <taxon>Metazoa</taxon>
        <taxon>Chordata</taxon>
        <taxon>Craniata</taxon>
        <taxon>Vertebrata</taxon>
        <taxon>Euteleostomi</taxon>
        <taxon>Archelosauria</taxon>
        <taxon>Archosauria</taxon>
        <taxon>Dinosauria</taxon>
        <taxon>Saurischia</taxon>
        <taxon>Theropoda</taxon>
        <taxon>Coelurosauria</taxon>
        <taxon>Aves</taxon>
        <taxon>Neognathae</taxon>
        <taxon>Galloanserae</taxon>
        <taxon>Galliformes</taxon>
        <taxon>Phasianidae</taxon>
        <taxon>Perdicinae</taxon>
        <taxon>Coturnix</taxon>
    </lineage>
</organism>
<keyword evidence="9" id="KW-0443">Lipid metabolism</keyword>
<dbReference type="Ensembl" id="ENSCJPT00005026806.1">
    <property type="protein sequence ID" value="ENSCJPP00005019334.1"/>
    <property type="gene ID" value="ENSCJPG00005015692.1"/>
</dbReference>
<dbReference type="PRINTS" id="PR00401">
    <property type="entry name" value="SH2DOMAIN"/>
</dbReference>
<evidence type="ECO:0000256" key="10">
    <source>
        <dbReference type="ARBA" id="ARBA00023224"/>
    </source>
</evidence>
<dbReference type="SUPFAM" id="SSF55550">
    <property type="entry name" value="SH2 domain"/>
    <property type="match status" value="2"/>
</dbReference>
<evidence type="ECO:0000256" key="7">
    <source>
        <dbReference type="ARBA" id="ARBA00022963"/>
    </source>
</evidence>
<proteinExistence type="predicted"/>
<evidence type="ECO:0000256" key="1">
    <source>
        <dbReference type="ARBA" id="ARBA00001913"/>
    </source>
</evidence>